<dbReference type="InterPro" id="IPR046335">
    <property type="entry name" value="LacI/GalR-like_sensor"/>
</dbReference>
<organism evidence="5 6">
    <name type="scientific">Actinocatenispora thailandica</name>
    <dbReference type="NCBI Taxonomy" id="227318"/>
    <lineage>
        <taxon>Bacteria</taxon>
        <taxon>Bacillati</taxon>
        <taxon>Actinomycetota</taxon>
        <taxon>Actinomycetes</taxon>
        <taxon>Micromonosporales</taxon>
        <taxon>Micromonosporaceae</taxon>
        <taxon>Actinocatenispora</taxon>
    </lineage>
</organism>
<dbReference type="Gene3D" id="3.40.50.2300">
    <property type="match status" value="2"/>
</dbReference>
<keyword evidence="6" id="KW-1185">Reference proteome</keyword>
<dbReference type="InterPro" id="IPR010982">
    <property type="entry name" value="Lambda_DNA-bd_dom_sf"/>
</dbReference>
<dbReference type="InterPro" id="IPR000843">
    <property type="entry name" value="HTH_LacI"/>
</dbReference>
<evidence type="ECO:0000259" key="4">
    <source>
        <dbReference type="PROSITE" id="PS50932"/>
    </source>
</evidence>
<evidence type="ECO:0000256" key="1">
    <source>
        <dbReference type="ARBA" id="ARBA00023015"/>
    </source>
</evidence>
<gene>
    <name evidence="5" type="ORF">Athai_18430</name>
</gene>
<dbReference type="PROSITE" id="PS50932">
    <property type="entry name" value="HTH_LACI_2"/>
    <property type="match status" value="1"/>
</dbReference>
<protein>
    <submittedName>
        <fullName evidence="5">Transcriptional regulator</fullName>
    </submittedName>
</protein>
<keyword evidence="2" id="KW-0238">DNA-binding</keyword>
<name>A0A7R7DMM9_9ACTN</name>
<dbReference type="AlphaFoldDB" id="A0A7R7DMM9"/>
<dbReference type="SUPFAM" id="SSF53822">
    <property type="entry name" value="Periplasmic binding protein-like I"/>
    <property type="match status" value="1"/>
</dbReference>
<dbReference type="Proteomes" id="UP000611640">
    <property type="component" value="Chromosome"/>
</dbReference>
<feature type="domain" description="HTH lacI-type" evidence="4">
    <location>
        <begin position="16"/>
        <end position="71"/>
    </location>
</feature>
<accession>A0A7R7DMM9</accession>
<dbReference type="SUPFAM" id="SSF47413">
    <property type="entry name" value="lambda repressor-like DNA-binding domains"/>
    <property type="match status" value="1"/>
</dbReference>
<evidence type="ECO:0000256" key="2">
    <source>
        <dbReference type="ARBA" id="ARBA00023125"/>
    </source>
</evidence>
<dbReference type="Pfam" id="PF13377">
    <property type="entry name" value="Peripla_BP_3"/>
    <property type="match status" value="1"/>
</dbReference>
<evidence type="ECO:0000313" key="5">
    <source>
        <dbReference type="EMBL" id="BCJ34340.1"/>
    </source>
</evidence>
<keyword evidence="1" id="KW-0805">Transcription regulation</keyword>
<dbReference type="KEGG" id="atl:Athai_18430"/>
<evidence type="ECO:0000256" key="3">
    <source>
        <dbReference type="ARBA" id="ARBA00023163"/>
    </source>
</evidence>
<dbReference type="GO" id="GO:0003700">
    <property type="term" value="F:DNA-binding transcription factor activity"/>
    <property type="evidence" value="ECO:0007669"/>
    <property type="project" value="TreeGrafter"/>
</dbReference>
<dbReference type="Gene3D" id="1.10.260.40">
    <property type="entry name" value="lambda repressor-like DNA-binding domains"/>
    <property type="match status" value="1"/>
</dbReference>
<dbReference type="PANTHER" id="PTHR30146:SF138">
    <property type="entry name" value="TRANSCRIPTIONAL REGULATORY PROTEIN"/>
    <property type="match status" value="1"/>
</dbReference>
<dbReference type="InterPro" id="IPR028082">
    <property type="entry name" value="Peripla_BP_I"/>
</dbReference>
<proteinExistence type="predicted"/>
<keyword evidence="3" id="KW-0804">Transcription</keyword>
<reference evidence="5 6" key="1">
    <citation type="submission" date="2020-08" db="EMBL/GenBank/DDBJ databases">
        <title>Whole genome shotgun sequence of Actinocatenispora thailandica NBRC 105041.</title>
        <authorList>
            <person name="Komaki H."/>
            <person name="Tamura T."/>
        </authorList>
    </citation>
    <scope>NUCLEOTIDE SEQUENCE [LARGE SCALE GENOMIC DNA]</scope>
    <source>
        <strain evidence="5 6">NBRC 105041</strain>
    </source>
</reference>
<dbReference type="EMBL" id="AP023355">
    <property type="protein sequence ID" value="BCJ34340.1"/>
    <property type="molecule type" value="Genomic_DNA"/>
</dbReference>
<dbReference type="GO" id="GO:0000976">
    <property type="term" value="F:transcription cis-regulatory region binding"/>
    <property type="evidence" value="ECO:0007669"/>
    <property type="project" value="TreeGrafter"/>
</dbReference>
<evidence type="ECO:0000313" key="6">
    <source>
        <dbReference type="Proteomes" id="UP000611640"/>
    </source>
</evidence>
<dbReference type="SMART" id="SM00354">
    <property type="entry name" value="HTH_LACI"/>
    <property type="match status" value="1"/>
</dbReference>
<dbReference type="Pfam" id="PF00356">
    <property type="entry name" value="LacI"/>
    <property type="match status" value="1"/>
</dbReference>
<dbReference type="PANTHER" id="PTHR30146">
    <property type="entry name" value="LACI-RELATED TRANSCRIPTIONAL REPRESSOR"/>
    <property type="match status" value="1"/>
</dbReference>
<dbReference type="CDD" id="cd01392">
    <property type="entry name" value="HTH_LacI"/>
    <property type="match status" value="1"/>
</dbReference>
<sequence>MRLVGWRGEPATRRHPTLDDVAAAAGVSRATVSNAYNRPDQLSAALRGEILRVARRLGYPGPHPVARSLAARRSGALAFLLDASVSTAFCDPALSITLDALATAVAPDALLLVPGGAAAPAQLREAHVDCAVAYSLPDRAPVLRAVRERGLPLVVLDGPARRGATLVRTDDRAGAAAAARHVVELGHRDVTVLGTPLSAGNLGGPVDLRQALASRYRVDRERYAGYREVLAGAGIEPAVWVAAGISRPAAARTAAALLTTGARPTAVLCLSDELAAGVLDAARRLGLRVPDQLTVVGFDDTPTAGSADPALSTVRQDLTAKGRLASGLAAELRAGRHPHQPAPLPVTLVVRDSSAAPPR</sequence>
<dbReference type="CDD" id="cd06279">
    <property type="entry name" value="PBP1_LacI-like"/>
    <property type="match status" value="1"/>
</dbReference>